<dbReference type="SUPFAM" id="SSF88713">
    <property type="entry name" value="Glycoside hydrolase/deacetylase"/>
    <property type="match status" value="1"/>
</dbReference>
<evidence type="ECO:0000313" key="9">
    <source>
        <dbReference type="EMBL" id="EGE84223.1"/>
    </source>
</evidence>
<dbReference type="GO" id="GO:0006032">
    <property type="term" value="P:chitin catabolic process"/>
    <property type="evidence" value="ECO:0007669"/>
    <property type="project" value="UniProtKB-KW"/>
</dbReference>
<gene>
    <name evidence="9" type="ORF">BDDG_07168</name>
</gene>
<dbReference type="Proteomes" id="UP000007802">
    <property type="component" value="Unassembled WGS sequence"/>
</dbReference>
<evidence type="ECO:0000256" key="2">
    <source>
        <dbReference type="ARBA" id="ARBA00023024"/>
    </source>
</evidence>
<organism evidence="9">
    <name type="scientific">Ajellomyces dermatitidis (strain ATCC 18188 / CBS 674.68)</name>
    <name type="common">Blastomyces dermatitidis</name>
    <dbReference type="NCBI Taxonomy" id="653446"/>
    <lineage>
        <taxon>Eukaryota</taxon>
        <taxon>Fungi</taxon>
        <taxon>Dikarya</taxon>
        <taxon>Ascomycota</taxon>
        <taxon>Pezizomycotina</taxon>
        <taxon>Eurotiomycetes</taxon>
        <taxon>Eurotiomycetidae</taxon>
        <taxon>Onygenales</taxon>
        <taxon>Ajellomycetaceae</taxon>
        <taxon>Blastomyces</taxon>
    </lineage>
</organism>
<dbReference type="Gene3D" id="3.20.20.370">
    <property type="entry name" value="Glycoside hydrolase/deacetylase"/>
    <property type="match status" value="1"/>
</dbReference>
<keyword evidence="2" id="KW-0624">Polysaccharide degradation</keyword>
<evidence type="ECO:0000256" key="6">
    <source>
        <dbReference type="SAM" id="MobiDB-lite"/>
    </source>
</evidence>
<proteinExistence type="predicted"/>
<keyword evidence="7" id="KW-1133">Transmembrane helix</keyword>
<reference evidence="9" key="1">
    <citation type="submission" date="2010-03" db="EMBL/GenBank/DDBJ databases">
        <title>Annotation of Blastomyces dermatitidis strain ATCC 18188.</title>
        <authorList>
            <consortium name="The Broad Institute Genome Sequencing Platform"/>
            <consortium name="Broad Institute Genome Sequencing Center for Infectious Disease."/>
            <person name="Cuomo C."/>
            <person name="Klein B."/>
            <person name="Sullivan T."/>
            <person name="Heitman J."/>
            <person name="Young S."/>
            <person name="Zeng Q."/>
            <person name="Gargeya S."/>
            <person name="Alvarado L."/>
            <person name="Berlin A.M."/>
            <person name="Chapman S.B."/>
            <person name="Chen Z."/>
            <person name="Freedman E."/>
            <person name="Gellesch M."/>
            <person name="Goldberg J."/>
            <person name="Griggs A."/>
            <person name="Gujja S."/>
            <person name="Heilman E."/>
            <person name="Heiman D."/>
            <person name="Howarth C."/>
            <person name="Mehta T."/>
            <person name="Neiman D."/>
            <person name="Pearson M."/>
            <person name="Roberts A."/>
            <person name="Saif S."/>
            <person name="Shea T."/>
            <person name="Shenoy N."/>
            <person name="Sisk P."/>
            <person name="Stolte C."/>
            <person name="Sykes S."/>
            <person name="White J."/>
            <person name="Yandava C."/>
            <person name="Haas B."/>
            <person name="Nusbaum C."/>
            <person name="Birren B."/>
        </authorList>
    </citation>
    <scope>NUCLEOTIDE SEQUENCE [LARGE SCALE GENOMIC DNA]</scope>
    <source>
        <strain evidence="9">ATCC 18188</strain>
    </source>
</reference>
<comment type="catalytic activity">
    <reaction evidence="5">
        <text>[(1-&gt;4)-N-acetyl-beta-D-glucosaminyl](n) + n H2O = chitosan + n acetate</text>
        <dbReference type="Rhea" id="RHEA:10464"/>
        <dbReference type="Rhea" id="RHEA-COMP:9593"/>
        <dbReference type="Rhea" id="RHEA-COMP:9597"/>
        <dbReference type="ChEBI" id="CHEBI:15377"/>
        <dbReference type="ChEBI" id="CHEBI:17029"/>
        <dbReference type="ChEBI" id="CHEBI:30089"/>
        <dbReference type="ChEBI" id="CHEBI:57704"/>
        <dbReference type="EC" id="3.5.1.41"/>
    </reaction>
    <physiologicalReaction direction="left-to-right" evidence="5">
        <dbReference type="Rhea" id="RHEA:10465"/>
    </physiologicalReaction>
</comment>
<evidence type="ECO:0000256" key="3">
    <source>
        <dbReference type="ARBA" id="ARBA00023285"/>
    </source>
</evidence>
<feature type="transmembrane region" description="Helical" evidence="7">
    <location>
        <begin position="6"/>
        <end position="25"/>
    </location>
</feature>
<dbReference type="OrthoDB" id="407355at2759"/>
<protein>
    <recommendedName>
        <fullName evidence="4">chitin deacetylase</fullName>
        <ecNumber evidence="4">3.5.1.41</ecNumber>
    </recommendedName>
</protein>
<evidence type="ECO:0000256" key="1">
    <source>
        <dbReference type="ARBA" id="ARBA00001941"/>
    </source>
</evidence>
<evidence type="ECO:0000256" key="7">
    <source>
        <dbReference type="SAM" id="Phobius"/>
    </source>
</evidence>
<dbReference type="InterPro" id="IPR050248">
    <property type="entry name" value="Polysacc_deacetylase_ArnD"/>
</dbReference>
<keyword evidence="2" id="KW-0146">Chitin degradation</keyword>
<keyword evidence="7" id="KW-0472">Membrane</keyword>
<evidence type="ECO:0000256" key="4">
    <source>
        <dbReference type="ARBA" id="ARBA00024056"/>
    </source>
</evidence>
<dbReference type="PROSITE" id="PS51677">
    <property type="entry name" value="NODB"/>
    <property type="match status" value="1"/>
</dbReference>
<dbReference type="Pfam" id="PF01522">
    <property type="entry name" value="Polysacc_deac_1"/>
    <property type="match status" value="1"/>
</dbReference>
<keyword evidence="3" id="KW-0170">Cobalt</keyword>
<sequence length="307" mass="33799">MYTLLIILLITVGVVIPPALLYLIYKPPTSLIQYFQLRWPDILWLVPIPSTSTSTISNSNSNTASRDKLIALTIDDGPSPYTAEILQILKANDATATFFLIGSNITDSITGAACAETNTSKAKAAETPQTQTETLHNLLRAGNELANHAMRDEPSWRLSDAELIAQIKTVERKIQHIYNSVYTTTTTTTTTTSTPKNPPENAPQPQPSPPPKPPKYFRPGSGFFTTRMRHLLAALGYKLVLGSVYPHDAQIPFPHVNAWHVLDLARPGGIIICHDGRRWTAPMLRVVLPELGRRGYRVVTVTELVGG</sequence>
<name>F2TLW0_AJEDA</name>
<dbReference type="PANTHER" id="PTHR10587">
    <property type="entry name" value="GLYCOSYL TRANSFERASE-RELATED"/>
    <property type="match status" value="1"/>
</dbReference>
<dbReference type="AlphaFoldDB" id="F2TLW0"/>
<feature type="region of interest" description="Disordered" evidence="6">
    <location>
        <begin position="186"/>
        <end position="220"/>
    </location>
</feature>
<feature type="compositionally biased region" description="Pro residues" evidence="6">
    <location>
        <begin position="196"/>
        <end position="216"/>
    </location>
</feature>
<dbReference type="EC" id="3.5.1.41" evidence="4"/>
<dbReference type="GO" id="GO:0004099">
    <property type="term" value="F:chitin deacetylase activity"/>
    <property type="evidence" value="ECO:0007669"/>
    <property type="project" value="UniProtKB-EC"/>
</dbReference>
<keyword evidence="7" id="KW-0812">Transmembrane</keyword>
<comment type="cofactor">
    <cofactor evidence="1">
        <name>Co(2+)</name>
        <dbReference type="ChEBI" id="CHEBI:48828"/>
    </cofactor>
</comment>
<dbReference type="InterPro" id="IPR011330">
    <property type="entry name" value="Glyco_hydro/deAcase_b/a-brl"/>
</dbReference>
<feature type="domain" description="NodB homology" evidence="8">
    <location>
        <begin position="68"/>
        <end position="299"/>
    </location>
</feature>
<evidence type="ECO:0000256" key="5">
    <source>
        <dbReference type="ARBA" id="ARBA00048494"/>
    </source>
</evidence>
<evidence type="ECO:0000259" key="8">
    <source>
        <dbReference type="PROSITE" id="PS51677"/>
    </source>
</evidence>
<dbReference type="EMBL" id="GG749463">
    <property type="protein sequence ID" value="EGE84223.1"/>
    <property type="molecule type" value="Genomic_DNA"/>
</dbReference>
<dbReference type="GO" id="GO:0005975">
    <property type="term" value="P:carbohydrate metabolic process"/>
    <property type="evidence" value="ECO:0007669"/>
    <property type="project" value="InterPro"/>
</dbReference>
<dbReference type="HOGENOM" id="CLU_021264_3_0_1"/>
<dbReference type="InterPro" id="IPR002509">
    <property type="entry name" value="NODB_dom"/>
</dbReference>
<keyword evidence="2" id="KW-0119">Carbohydrate metabolism</keyword>
<feature type="compositionally biased region" description="Low complexity" evidence="6">
    <location>
        <begin position="186"/>
        <end position="195"/>
    </location>
</feature>
<accession>F2TLW0</accession>
<dbReference type="PANTHER" id="PTHR10587:SF137">
    <property type="entry name" value="4-DEOXY-4-FORMAMIDO-L-ARABINOSE-PHOSPHOUNDECAPRENOL DEFORMYLASE ARND-RELATED"/>
    <property type="match status" value="1"/>
</dbReference>
<dbReference type="GO" id="GO:0009272">
    <property type="term" value="P:fungal-type cell wall biogenesis"/>
    <property type="evidence" value="ECO:0007669"/>
    <property type="project" value="UniProtKB-ARBA"/>
</dbReference>